<organism evidence="1">
    <name type="scientific">Ophidiomyces ophidiicola</name>
    <dbReference type="NCBI Taxonomy" id="1387563"/>
    <lineage>
        <taxon>Eukaryota</taxon>
        <taxon>Fungi</taxon>
        <taxon>Dikarya</taxon>
        <taxon>Ascomycota</taxon>
        <taxon>Pezizomycotina</taxon>
        <taxon>Eurotiomycetes</taxon>
        <taxon>Eurotiomycetidae</taxon>
        <taxon>Onygenales</taxon>
        <taxon>Onygenaceae</taxon>
        <taxon>Ophidiomyces</taxon>
    </lineage>
</organism>
<sequence length="551" mass="60106">MTRTTSDPQDKTATATPKDVEATRGSSSDDEQQQQQQQPLEPAPAVAALSTRKALWAFLILCYSTGPTASMVFNYVSAAIQSAANIVGRQPGSNKPCPRRGSNVPCSVRFGAGEVDYVSYLLYLRAIGRALEGVITIFISGIADYSHYRKTMLMLAIVLFGALAVPFAGLTQANYSHLTALSVLYVCITTVQGVYVVIEASYIPIFMRSVGGFRSLLPGRDVAAAVAVAEPGPASQEKRTWVKGFTVSVLALVAGNVGGLTALLVGVILVYARGSYVKIGYHNYLLAITIAGCLTIVFAVVGLSMLPSVQGKPRPKRGRNLLLLSGRNWWRLVTSIGRYPEAFKLCVAWVLWYTAYSNYLGLIQALFLQVTGINNGSGVYQVWSFTNIIFACMGSLGFLLAFPRVTAPIKRWAYGFLAVNFLCIFWGCLGISARVPIGYKHHAEFWVEQVLFMSTSSALRSYNRGVYATLIPEGSEAQFFGLELTLDLATGWINPLVQGVIQNRTRNLRFPMLANVLLITVSILLYIWVDIPKGIEDAKVPLDLDDAEEQS</sequence>
<evidence type="ECO:0000313" key="1">
    <source>
        <dbReference type="EMBL" id="KAI2390718.1"/>
    </source>
</evidence>
<proteinExistence type="predicted"/>
<gene>
    <name evidence="1" type="ORF">LOY88_001542</name>
</gene>
<name>A0ACB8V2M4_9EURO</name>
<reference evidence="1" key="1">
    <citation type="journal article" date="2022" name="bioRxiv">
        <title>Population genetic analysis of Ophidiomyces ophidiicola, the causative agent of snake fungal disease, indicates recent introductions to the USA.</title>
        <authorList>
            <person name="Ladner J.T."/>
            <person name="Palmer J.M."/>
            <person name="Ettinger C.L."/>
            <person name="Stajich J.E."/>
            <person name="Farrell T.M."/>
            <person name="Glorioso B.M."/>
            <person name="Lawson B."/>
            <person name="Price S.J."/>
            <person name="Stengle A.G."/>
            <person name="Grear D.A."/>
            <person name="Lorch J.M."/>
        </authorList>
    </citation>
    <scope>NUCLEOTIDE SEQUENCE</scope>
    <source>
        <strain evidence="1">NWHC 24266-5</strain>
    </source>
</reference>
<dbReference type="EMBL" id="JALBCA010000016">
    <property type="protein sequence ID" value="KAI2390718.1"/>
    <property type="molecule type" value="Genomic_DNA"/>
</dbReference>
<comment type="caution">
    <text evidence="1">The sequence shown here is derived from an EMBL/GenBank/DDBJ whole genome shotgun (WGS) entry which is preliminary data.</text>
</comment>
<protein>
    <submittedName>
        <fullName evidence="1">Uncharacterized protein</fullName>
    </submittedName>
</protein>
<accession>A0ACB8V2M4</accession>